<dbReference type="Proteomes" id="UP001139981">
    <property type="component" value="Unassembled WGS sequence"/>
</dbReference>
<dbReference type="EMBL" id="JANBVB010001122">
    <property type="protein sequence ID" value="KAJ2891027.1"/>
    <property type="molecule type" value="Genomic_DNA"/>
</dbReference>
<reference evidence="1" key="1">
    <citation type="submission" date="2022-07" db="EMBL/GenBank/DDBJ databases">
        <title>Phylogenomic reconstructions and comparative analyses of Kickxellomycotina fungi.</title>
        <authorList>
            <person name="Reynolds N.K."/>
            <person name="Stajich J.E."/>
            <person name="Barry K."/>
            <person name="Grigoriev I.V."/>
            <person name="Crous P."/>
            <person name="Smith M.E."/>
        </authorList>
    </citation>
    <scope>NUCLEOTIDE SEQUENCE</scope>
    <source>
        <strain evidence="1">CBS 190363</strain>
    </source>
</reference>
<sequence>MSDSEGPFACACLNLRVHTNTTSGERTALEEITDVLACELDSMAIQVELRSLFEVKPGSSIDPSISVVRCLLCKQPVLYFKPIHPSSVSSTQPRQLPPPYSPAYLAKEAKDPKTVRENMKMSEYSELFNVLLLPAFIGSGMSTATATPTTTPLSSRGTSHVPRDIKQKASEFLQLKEAAKNERIHEFVRAQDQALEQVRRRAMDECNIIAGIVSQAQSPPHALDSQDSGPSSMRRDSIGASSGLASLLRGRAHSNVGSLPVATIGGRMANPFERTAGSSKYGHNQSDDDDGQINLDDYDDDGNPVLRDGLQAVANATASPAGFRHVSSGGAFGRGLGSGGSGNRRRSSSRQSDDYSDEFESDEPSFGNFDNTSAAHQSVGLNMSAAAAAAHQQQDGNGNKASGNLSQLLTGSMPRQIPPYGSSSFAGIHSLNRREYQQRADEKEMSRRRDQMVRGLPKTFVPPHQLMDRIHESGNSTDLLIGSKPRDSHAIGRRHAPG</sequence>
<name>A0ACC1M0A4_9FUNG</name>
<evidence type="ECO:0000313" key="2">
    <source>
        <dbReference type="Proteomes" id="UP001139981"/>
    </source>
</evidence>
<keyword evidence="2" id="KW-1185">Reference proteome</keyword>
<accession>A0ACC1M0A4</accession>
<proteinExistence type="predicted"/>
<organism evidence="1 2">
    <name type="scientific">Coemansia aciculifera</name>
    <dbReference type="NCBI Taxonomy" id="417176"/>
    <lineage>
        <taxon>Eukaryota</taxon>
        <taxon>Fungi</taxon>
        <taxon>Fungi incertae sedis</taxon>
        <taxon>Zoopagomycota</taxon>
        <taxon>Kickxellomycotina</taxon>
        <taxon>Kickxellomycetes</taxon>
        <taxon>Kickxellales</taxon>
        <taxon>Kickxellaceae</taxon>
        <taxon>Coemansia</taxon>
    </lineage>
</organism>
<comment type="caution">
    <text evidence="1">The sequence shown here is derived from an EMBL/GenBank/DDBJ whole genome shotgun (WGS) entry which is preliminary data.</text>
</comment>
<evidence type="ECO:0000313" key="1">
    <source>
        <dbReference type="EMBL" id="KAJ2891027.1"/>
    </source>
</evidence>
<protein>
    <submittedName>
        <fullName evidence="1">Uncharacterized protein</fullName>
    </submittedName>
</protein>
<gene>
    <name evidence="1" type="ORF">IWW38_003811</name>
</gene>